<gene>
    <name evidence="9" type="ORF">M5X12_05515</name>
</gene>
<dbReference type="SUPFAM" id="SSF56801">
    <property type="entry name" value="Acetyl-CoA synthetase-like"/>
    <property type="match status" value="3"/>
</dbReference>
<organism evidence="9 10">
    <name type="scientific">Paenibacillus alvei</name>
    <name type="common">Bacillus alvei</name>
    <dbReference type="NCBI Taxonomy" id="44250"/>
    <lineage>
        <taxon>Bacteria</taxon>
        <taxon>Bacillati</taxon>
        <taxon>Bacillota</taxon>
        <taxon>Bacilli</taxon>
        <taxon>Bacillales</taxon>
        <taxon>Paenibacillaceae</taxon>
        <taxon>Paenibacillus</taxon>
    </lineage>
</organism>
<dbReference type="SUPFAM" id="SSF52777">
    <property type="entry name" value="CoA-dependent acyltransferases"/>
    <property type="match status" value="4"/>
</dbReference>
<comment type="caution">
    <text evidence="9">The sequence shown here is derived from an EMBL/GenBank/DDBJ whole genome shotgun (WGS) entry which is preliminary data.</text>
</comment>
<dbReference type="SUPFAM" id="SSF47336">
    <property type="entry name" value="ACP-like"/>
    <property type="match status" value="3"/>
</dbReference>
<dbReference type="InterPro" id="IPR020845">
    <property type="entry name" value="AMP-binding_CS"/>
</dbReference>
<dbReference type="InterPro" id="IPR001031">
    <property type="entry name" value="Thioesterase"/>
</dbReference>
<dbReference type="Pfam" id="PF00550">
    <property type="entry name" value="PP-binding"/>
    <property type="match status" value="3"/>
</dbReference>
<comment type="cofactor">
    <cofactor evidence="1">
        <name>pantetheine 4'-phosphate</name>
        <dbReference type="ChEBI" id="CHEBI:47942"/>
    </cofactor>
</comment>
<keyword evidence="6" id="KW-0045">Antibiotic biosynthesis</keyword>
<keyword evidence="4" id="KW-0597">Phosphoprotein</keyword>
<dbReference type="InterPro" id="IPR020806">
    <property type="entry name" value="PKS_PP-bd"/>
</dbReference>
<dbReference type="Gene3D" id="3.30.559.30">
    <property type="entry name" value="Nonribosomal peptide synthetase, condensation domain"/>
    <property type="match status" value="2"/>
</dbReference>
<keyword evidence="10" id="KW-1185">Reference proteome</keyword>
<dbReference type="InterPro" id="IPR036736">
    <property type="entry name" value="ACP-like_sf"/>
</dbReference>
<dbReference type="NCBIfam" id="NF003417">
    <property type="entry name" value="PRK04813.1"/>
    <property type="match status" value="4"/>
</dbReference>
<evidence type="ECO:0000256" key="2">
    <source>
        <dbReference type="ARBA" id="ARBA00006432"/>
    </source>
</evidence>
<dbReference type="Proteomes" id="UP001527181">
    <property type="component" value="Unassembled WGS sequence"/>
</dbReference>
<evidence type="ECO:0000313" key="10">
    <source>
        <dbReference type="Proteomes" id="UP001527181"/>
    </source>
</evidence>
<dbReference type="Pfam" id="PF00975">
    <property type="entry name" value="Thioesterase"/>
    <property type="match status" value="1"/>
</dbReference>
<dbReference type="Gene3D" id="3.40.50.12780">
    <property type="entry name" value="N-terminal domain of ligase-like"/>
    <property type="match status" value="1"/>
</dbReference>
<proteinExistence type="inferred from homology"/>
<dbReference type="PANTHER" id="PTHR45527:SF1">
    <property type="entry name" value="FATTY ACID SYNTHASE"/>
    <property type="match status" value="1"/>
</dbReference>
<dbReference type="PROSITE" id="PS00455">
    <property type="entry name" value="AMP_BINDING"/>
    <property type="match status" value="3"/>
</dbReference>
<dbReference type="Gene3D" id="3.40.50.980">
    <property type="match status" value="4"/>
</dbReference>
<feature type="domain" description="Carrier" evidence="8">
    <location>
        <begin position="1601"/>
        <end position="1676"/>
    </location>
</feature>
<keyword evidence="5" id="KW-0677">Repeat</keyword>
<dbReference type="Gene3D" id="1.10.287.490">
    <property type="entry name" value="Helix hairpin bin"/>
    <property type="match status" value="1"/>
</dbReference>
<dbReference type="CDD" id="cd05930">
    <property type="entry name" value="A_NRPS"/>
    <property type="match status" value="1"/>
</dbReference>
<dbReference type="PANTHER" id="PTHR45527">
    <property type="entry name" value="NONRIBOSOMAL PEPTIDE SYNTHETASE"/>
    <property type="match status" value="1"/>
</dbReference>
<dbReference type="SMART" id="SM00823">
    <property type="entry name" value="PKS_PP"/>
    <property type="match status" value="3"/>
</dbReference>
<dbReference type="InterPro" id="IPR020802">
    <property type="entry name" value="TesA-like"/>
</dbReference>
<dbReference type="InterPro" id="IPR000873">
    <property type="entry name" value="AMP-dep_synth/lig_dom"/>
</dbReference>
<dbReference type="EMBL" id="JAMDNP010000009">
    <property type="protein sequence ID" value="MCY9760036.1"/>
    <property type="molecule type" value="Genomic_DNA"/>
</dbReference>
<dbReference type="Pfam" id="PF13193">
    <property type="entry name" value="AMP-binding_C"/>
    <property type="match status" value="3"/>
</dbReference>
<dbReference type="InterPro" id="IPR001242">
    <property type="entry name" value="Condensation_dom"/>
</dbReference>
<dbReference type="InterPro" id="IPR042099">
    <property type="entry name" value="ANL_N_sf"/>
</dbReference>
<dbReference type="CDD" id="cd12117">
    <property type="entry name" value="A_NRPS_Srf_like"/>
    <property type="match status" value="1"/>
</dbReference>
<dbReference type="SMART" id="SM00824">
    <property type="entry name" value="PKS_TE"/>
    <property type="match status" value="1"/>
</dbReference>
<dbReference type="Pfam" id="PF00668">
    <property type="entry name" value="Condensation"/>
    <property type="match status" value="2"/>
</dbReference>
<evidence type="ECO:0000256" key="5">
    <source>
        <dbReference type="ARBA" id="ARBA00022737"/>
    </source>
</evidence>
<dbReference type="SUPFAM" id="SSF53474">
    <property type="entry name" value="alpha/beta-Hydrolases"/>
    <property type="match status" value="1"/>
</dbReference>
<dbReference type="InterPro" id="IPR045851">
    <property type="entry name" value="AMP-bd_C_sf"/>
</dbReference>
<evidence type="ECO:0000313" key="9">
    <source>
        <dbReference type="EMBL" id="MCY9760036.1"/>
    </source>
</evidence>
<dbReference type="InterPro" id="IPR010071">
    <property type="entry name" value="AA_adenyl_dom"/>
</dbReference>
<dbReference type="InterPro" id="IPR029058">
    <property type="entry name" value="AB_hydrolase_fold"/>
</dbReference>
<evidence type="ECO:0000256" key="3">
    <source>
        <dbReference type="ARBA" id="ARBA00022450"/>
    </source>
</evidence>
<dbReference type="InterPro" id="IPR009081">
    <property type="entry name" value="PP-bd_ACP"/>
</dbReference>
<dbReference type="InterPro" id="IPR023213">
    <property type="entry name" value="CAT-like_dom_sf"/>
</dbReference>
<dbReference type="Gene3D" id="3.40.50.1820">
    <property type="entry name" value="alpha/beta hydrolase"/>
    <property type="match status" value="1"/>
</dbReference>
<dbReference type="NCBIfam" id="TIGR01733">
    <property type="entry name" value="AA-adenyl-dom"/>
    <property type="match status" value="3"/>
</dbReference>
<sequence length="2951" mass="329075">MELPAEATVHALFEQQAARTPEQPALVSGETVWTYGELEARANRIAGWLRAHGVRSEDRVGVLLSRSPQLIAALLGVLKAGAAYVPLDPALPAARIEGMIQDAGIQILLSEGTQAEMVADWEETPLRHVLCLDVERLAVTCMDAERSAVTEIAAAAVEGKKERLAATDAEGQKNCSDMVRFASAEELEAYSPASTGSTDVQTTPINSAYVIYTSGTTGKPKGVVVEHRNVVNFIAGMVRSLPFAPSASILSVTTVSFDIFVTESWVPLSCGMQIVLASEAELQDPALLGNLLAEHPVQLMQTTPSRLSMMLKQEHSAAQLRRIPALLIGGEPLPASLLKQLRAQTNASLYNMYGPTETTVWSTFEHLKESDGEKVSIGRPLANTQAYVLNEALQLQPIGAVGELCLGGTGVARGYWAREELTREKFVDHPYLPGERIYRTGDLARWLPDGRLEHLGRIDHQVKIRGYRIEPGEIEAHLLRIDGVKEAVVTVAAGEMQELCAYVTGSGELTAQAMRSKLAAGLPSYMIPSHFIRLEKMPLTPNGKLDRKALPAPEGTLRTGTEYIAPRTTTEAKLAQLWQEVLGLERVGIHDNFFDIGGHSLRAMTLVSRIHQTLEAEIPLRDVFRCPTVEEMAQVISGLEQKEYAAIPLIEARDYYPVSSAQKRMYILQQINGAERSYNMPGMLILEGTLNRNRFEEAFRSLIDRHETLRTGFEMVQGEPMQRVYETVDFEVAFSQAGWNEEETIIRDFVQPFDLSKAPLLRVGLIEWAADRHLLMFDMHHIVSDGISMDILVEEFVRLYSGEELPSLRIQYKDYAVWQQSEAQKEQMKQHGSYWMKVLGGELPVLEMPTDYVRPAIQKYEGSSLEFKIDSMQRDALHQLAARNGVTLYMVLLAVYKAFLHKYSGQEDIIIGVPIAGRTHSDLQGLIGMFVGTLAIRSYPAGEKPFLSYLKELKETMLSAYEHQDYPFEELIEQVQVNRDLSRNAIFDTMFVLQNTESKPFGLDQLQMKPYHTEHKTAKFDLTLQAVDEEAGIAFHLEYATSLYKLETVQRFARHFVQLIASVIENPQASLATLQIVADEERVQLISLFNNTQLPYPRELAIHQRFEEQAERTPHAPAVLFGEKQCSYGELNEKANRLARTLRRAGVEAEQLVAIAAKRSIEMIVGILAILKAGGAYVPIDSHYPEERIRYMMQDANVRVLLIQSHLQQTAFAAEKVVLLDDELAYDQDGTNLKSLTGPTHLAYVNYTSGSTGTPKGVCVTQRGVVRLVAQANYVDICESDVFLQGSTISFDAATFEIWASLLNGASLALMPPTGLSLEDWTQAIRKYQVTIVWLTAGLFTVMAEHQLEGLAGVKQLLVGGDIVSKPHVKKVLERYPNLRLINGYGPTENTTFTCCHTISLEDMDRSTIPIGRPISNTQVYVLDRAGMLLPLGAVGELYAAGDGVARGYLNLPELTAERFVDNPFTPGGKMYRTGDLARWLPDGTLEYVGRTDQQVKIRGYRIEIGEIEALLGQIDALREAVVIARTAENGERQLCAYVVADRKLAAGELREHLAQRLPNYMIPAYFVQIDRIPLTANGKIDRKALPAPEENLLAAAEYAAPRTRVEAQLVNIWQEILGLDRVGVRDNFFEIGGHSLRATTMVSRLHKELQVNVPLRDVFRFSTIELLAEAIADREQQTFTAIEPVEEQAYYAVSSAQKRLYILHQLEETGLSYNLPIVLELQGALDRQRFESALHKLIARHETLRTSFHMAEGEPVQCVHHEVGFTAEYVQASETEAAEAVRTFIRAFHLELPPILRVRLIELASERHLFVLDMHHIISDGVSMGILVDEFARLYEGEELPPLRIQYKDYAAWQQSETQKKRKQQEEAYWLNRFCGPIPVLELPTDYVRPVVQSFQGEALSFMLGTPLRQSLKRIAAETGSSLYMVLLAIYTTLLHKYSGQKDIVVGTPIAGRSHNDLESLVGMFVGTLAIRSYPAGNKTFLSYVEEIKETMLDAYEHQGYPFEELVEKVQVKRDRSRNPIFDTMFVLQNMEQRDLQIQGLHIQPYAIEHSVAKFDLTLQLVEVENGISCSIEYASSLFKRETIARMAKHFEQLIHAVTANPQAQIASLEILTAEERAQLAAGYATASEYPREATVYQLFELQAEKTPEAVAIVHEEEQVTYRELNARSNRLARTLRAAGVRADQLVGILADRSVEMIVGILGVLKAGGAYVPIDPEYPEQRIRYMLEDSGSQVLLTQHHLRARVQFEGKLIDLNDQAAYSKDEWNLEPVSSANDLAYVIYTSGTTGNPKGAMITHQGLTNYLWWAKNVYAAGERLDFPLYSSISFDLTVTSVFTPLLTGSLIRIYSGEDKALLIERIVTDNQVNIVKLTPAHLSLIKELKVTPGSNIRKLIVGGDNLGTDLARSIHDQFGGEIEIFNEYGPTETVVGCMIYRYDPATDTSGSVPIGVPAANVSIYLLNSDGKEVPIGVPGEIYIAGDGVARGYLNRSDLTAEKFVDHPLVPGKRMYRTGDLAKMKASGNLEYLGRADDQVKIHGFRIELGEVEAALTKVKEVKEAAVIARENEAKEKLLFAYVVADTELVAGELRRALSKQLPAYMIPTRFVQLDMLPLTANGKVDRRGLSHIQLNEPLQANYTAPRNALEQALADIWQEILNLERIGIHDNFFDAGGHSLKLIQMIGEARRRLNVDISFSAAFAYPTVMELADHLQSGISSDDLAKQPTEGVSVWNGNDANGITLHCFPPIVGFGQVFTMLATLLRDTAAIYAYDFISCEDAASYFAQSVHKLQPQGPLYLLGYSAGGNLAFEVAKQLEQQNREVAGIIMLDAYPRNSHTLDMPQEEYLETLQEEISLFLRYVPGLDAEEVRQNITAYKNWIDNMATTGEVRADIYLIQSSEATGEVERGWTSWSELTTGQFHFYSGNGKHEQMLERDYAPTNASLIKAILENSKANK</sequence>
<dbReference type="PROSITE" id="PS00012">
    <property type="entry name" value="PHOSPHOPANTETHEINE"/>
    <property type="match status" value="3"/>
</dbReference>
<dbReference type="Gene3D" id="3.30.559.10">
    <property type="entry name" value="Chloramphenicol acetyltransferase-like domain"/>
    <property type="match status" value="2"/>
</dbReference>
<dbReference type="Gene3D" id="1.10.1200.10">
    <property type="entry name" value="ACP-like"/>
    <property type="match status" value="3"/>
</dbReference>
<keyword evidence="7" id="KW-0511">Multifunctional enzyme</keyword>
<protein>
    <submittedName>
        <fullName evidence="9">Amino acid adenylation domain-containing protein</fullName>
    </submittedName>
</protein>
<evidence type="ECO:0000256" key="7">
    <source>
        <dbReference type="ARBA" id="ARBA00023268"/>
    </source>
</evidence>
<feature type="domain" description="Carrier" evidence="8">
    <location>
        <begin position="565"/>
        <end position="640"/>
    </location>
</feature>
<dbReference type="CDD" id="cd19531">
    <property type="entry name" value="LCL_NRPS-like"/>
    <property type="match status" value="2"/>
</dbReference>
<dbReference type="InterPro" id="IPR006162">
    <property type="entry name" value="Ppantetheine_attach_site"/>
</dbReference>
<reference evidence="9 10" key="1">
    <citation type="submission" date="2022-05" db="EMBL/GenBank/DDBJ databases">
        <title>Genome Sequencing of Bee-Associated Microbes.</title>
        <authorList>
            <person name="Dunlap C."/>
        </authorList>
    </citation>
    <scope>NUCLEOTIDE SEQUENCE [LARGE SCALE GENOMIC DNA]</scope>
    <source>
        <strain evidence="9 10">NRRL B-04010</strain>
    </source>
</reference>
<dbReference type="PROSITE" id="PS50075">
    <property type="entry name" value="CARRIER"/>
    <property type="match status" value="3"/>
</dbReference>
<dbReference type="InterPro" id="IPR025110">
    <property type="entry name" value="AMP-bd_C"/>
</dbReference>
<feature type="domain" description="Carrier" evidence="8">
    <location>
        <begin position="2637"/>
        <end position="2712"/>
    </location>
</feature>
<dbReference type="Gene3D" id="2.30.38.10">
    <property type="entry name" value="Luciferase, Domain 3"/>
    <property type="match status" value="2"/>
</dbReference>
<keyword evidence="3" id="KW-0596">Phosphopantetheine</keyword>
<evidence type="ECO:0000259" key="8">
    <source>
        <dbReference type="PROSITE" id="PS50075"/>
    </source>
</evidence>
<accession>A0ABT4GTK9</accession>
<dbReference type="Gene3D" id="3.30.300.30">
    <property type="match status" value="3"/>
</dbReference>
<evidence type="ECO:0000256" key="1">
    <source>
        <dbReference type="ARBA" id="ARBA00001957"/>
    </source>
</evidence>
<dbReference type="RefSeq" id="WP_268641051.1">
    <property type="nucleotide sequence ID" value="NZ_JAMDNP010000009.1"/>
</dbReference>
<name>A0ABT4GTK9_PAEAL</name>
<comment type="similarity">
    <text evidence="2">Belongs to the ATP-dependent AMP-binding enzyme family.</text>
</comment>
<evidence type="ECO:0000256" key="4">
    <source>
        <dbReference type="ARBA" id="ARBA00022553"/>
    </source>
</evidence>
<evidence type="ECO:0000256" key="6">
    <source>
        <dbReference type="ARBA" id="ARBA00023194"/>
    </source>
</evidence>
<dbReference type="Pfam" id="PF00501">
    <property type="entry name" value="AMP-binding"/>
    <property type="match status" value="3"/>
</dbReference>